<feature type="region of interest" description="Disordered" evidence="5">
    <location>
        <begin position="208"/>
        <end position="227"/>
    </location>
</feature>
<dbReference type="Pfam" id="PF04193">
    <property type="entry name" value="PQ-loop"/>
    <property type="match status" value="1"/>
</dbReference>
<accession>A0A200Q082</accession>
<feature type="compositionally biased region" description="Low complexity" evidence="5">
    <location>
        <begin position="160"/>
        <end position="172"/>
    </location>
</feature>
<feature type="transmembrane region" description="Helical" evidence="6">
    <location>
        <begin position="67"/>
        <end position="86"/>
    </location>
</feature>
<evidence type="ECO:0000256" key="3">
    <source>
        <dbReference type="ARBA" id="ARBA00022989"/>
    </source>
</evidence>
<keyword evidence="4 6" id="KW-0472">Membrane</keyword>
<dbReference type="AlphaFoldDB" id="A0A200Q082"/>
<dbReference type="OrthoDB" id="8048523at2759"/>
<reference evidence="7 8" key="1">
    <citation type="journal article" date="2017" name="Mol. Plant">
        <title>The Genome of Medicinal Plant Macleaya cordata Provides New Insights into Benzylisoquinoline Alkaloids Metabolism.</title>
        <authorList>
            <person name="Liu X."/>
            <person name="Liu Y."/>
            <person name="Huang P."/>
            <person name="Ma Y."/>
            <person name="Qing Z."/>
            <person name="Tang Q."/>
            <person name="Cao H."/>
            <person name="Cheng P."/>
            <person name="Zheng Y."/>
            <person name="Yuan Z."/>
            <person name="Zhou Y."/>
            <person name="Liu J."/>
            <person name="Tang Z."/>
            <person name="Zhuo Y."/>
            <person name="Zhang Y."/>
            <person name="Yu L."/>
            <person name="Huang J."/>
            <person name="Yang P."/>
            <person name="Peng Q."/>
            <person name="Zhang J."/>
            <person name="Jiang W."/>
            <person name="Zhang Z."/>
            <person name="Lin K."/>
            <person name="Ro D.K."/>
            <person name="Chen X."/>
            <person name="Xiong X."/>
            <person name="Shang Y."/>
            <person name="Huang S."/>
            <person name="Zeng J."/>
        </authorList>
    </citation>
    <scope>NUCLEOTIDE SEQUENCE [LARGE SCALE GENOMIC DNA]</scope>
    <source>
        <strain evidence="8">cv. BLH2017</strain>
        <tissue evidence="7">Root</tissue>
    </source>
</reference>
<evidence type="ECO:0000256" key="1">
    <source>
        <dbReference type="ARBA" id="ARBA00004141"/>
    </source>
</evidence>
<organism evidence="7 8">
    <name type="scientific">Macleaya cordata</name>
    <name type="common">Five-seeded plume-poppy</name>
    <name type="synonym">Bocconia cordata</name>
    <dbReference type="NCBI Taxonomy" id="56857"/>
    <lineage>
        <taxon>Eukaryota</taxon>
        <taxon>Viridiplantae</taxon>
        <taxon>Streptophyta</taxon>
        <taxon>Embryophyta</taxon>
        <taxon>Tracheophyta</taxon>
        <taxon>Spermatophyta</taxon>
        <taxon>Magnoliopsida</taxon>
        <taxon>Ranunculales</taxon>
        <taxon>Papaveraceae</taxon>
        <taxon>Papaveroideae</taxon>
        <taxon>Macleaya</taxon>
    </lineage>
</organism>
<protein>
    <submittedName>
        <fullName evidence="7">Cystinosin/ERS1p repeat</fullName>
    </submittedName>
</protein>
<comment type="subcellular location">
    <subcellularLocation>
        <location evidence="1">Membrane</location>
        <topology evidence="1">Multi-pass membrane protein</topology>
    </subcellularLocation>
</comment>
<dbReference type="InterPro" id="IPR051415">
    <property type="entry name" value="LAAT-1"/>
</dbReference>
<keyword evidence="3 6" id="KW-1133">Transmembrane helix</keyword>
<dbReference type="InParanoid" id="A0A200Q082"/>
<sequence length="345" mass="37541">MGLIEGSLPVCPRNQHCSKWARETMKYCLCGTKDAVSLSLGMLSVISWGVAEIPQIITNYKEKSTEGLSIAFLLTWIVGDLFNLFGCRLEPATVSYSFHFLYTITTGILAAQTIYYGHIYHRLKANRRGLLNKGPNQSDIVDKAKSKNNTLCMEKGKLGDSGTNGSDTSDGGRVPSSPIPVNAPVLSRHGSFGRGMYYTSARSLTKSHTPTAGSYLAQSRGSESTTTIPIRDPHTIEEPLLAGAVSAQSAPPLNTKSMLCAISAVTFFVSSFDLHFSVNNRHNMVLEKPLRGVVIRVGRKLLQNNVKLSLLQGSERNSEIGTILGWAMAAIYMGGRLPQICLNVR</sequence>
<dbReference type="InterPro" id="IPR006603">
    <property type="entry name" value="PQ-loop_rpt"/>
</dbReference>
<keyword evidence="8" id="KW-1185">Reference proteome</keyword>
<dbReference type="EMBL" id="MVGT01003464">
    <property type="protein sequence ID" value="OVA03880.1"/>
    <property type="molecule type" value="Genomic_DNA"/>
</dbReference>
<evidence type="ECO:0000313" key="7">
    <source>
        <dbReference type="EMBL" id="OVA03880.1"/>
    </source>
</evidence>
<proteinExistence type="predicted"/>
<dbReference type="Gene3D" id="1.20.1280.290">
    <property type="match status" value="1"/>
</dbReference>
<dbReference type="FunCoup" id="A0A200Q082">
    <property type="interactions" value="911"/>
</dbReference>
<dbReference type="OMA" id="ISPNLPW"/>
<dbReference type="Proteomes" id="UP000195402">
    <property type="component" value="Unassembled WGS sequence"/>
</dbReference>
<evidence type="ECO:0000313" key="8">
    <source>
        <dbReference type="Proteomes" id="UP000195402"/>
    </source>
</evidence>
<dbReference type="FunFam" id="1.20.1280.290:FF:000009">
    <property type="entry name" value="PQ loop repeat family protein"/>
    <property type="match status" value="1"/>
</dbReference>
<feature type="transmembrane region" description="Helical" evidence="6">
    <location>
        <begin position="98"/>
        <end position="118"/>
    </location>
</feature>
<dbReference type="PANTHER" id="PTHR16201:SF44">
    <property type="entry name" value="SEVEN TRANSMEMBRANE PROTEIN 1"/>
    <property type="match status" value="1"/>
</dbReference>
<evidence type="ECO:0000256" key="6">
    <source>
        <dbReference type="SAM" id="Phobius"/>
    </source>
</evidence>
<evidence type="ECO:0000256" key="2">
    <source>
        <dbReference type="ARBA" id="ARBA00022692"/>
    </source>
</evidence>
<comment type="caution">
    <text evidence="7">The sequence shown here is derived from an EMBL/GenBank/DDBJ whole genome shotgun (WGS) entry which is preliminary data.</text>
</comment>
<feature type="region of interest" description="Disordered" evidence="5">
    <location>
        <begin position="153"/>
        <end position="181"/>
    </location>
</feature>
<gene>
    <name evidence="7" type="ORF">BVC80_1321g27</name>
</gene>
<evidence type="ECO:0000256" key="5">
    <source>
        <dbReference type="SAM" id="MobiDB-lite"/>
    </source>
</evidence>
<keyword evidence="2 6" id="KW-0812">Transmembrane</keyword>
<dbReference type="STRING" id="56857.A0A200Q082"/>
<evidence type="ECO:0000256" key="4">
    <source>
        <dbReference type="ARBA" id="ARBA00023136"/>
    </source>
</evidence>
<dbReference type="GO" id="GO:0098852">
    <property type="term" value="C:lytic vacuole membrane"/>
    <property type="evidence" value="ECO:0007669"/>
    <property type="project" value="UniProtKB-ARBA"/>
</dbReference>
<dbReference type="PANTHER" id="PTHR16201">
    <property type="entry name" value="SEVEN TRANSMEMBRANE PROTEIN 1-RELATED"/>
    <property type="match status" value="1"/>
</dbReference>
<dbReference type="GO" id="GO:0015174">
    <property type="term" value="F:basic amino acid transmembrane transporter activity"/>
    <property type="evidence" value="ECO:0007669"/>
    <property type="project" value="UniProtKB-ARBA"/>
</dbReference>
<dbReference type="SMART" id="SM00679">
    <property type="entry name" value="CTNS"/>
    <property type="match status" value="1"/>
</dbReference>
<name>A0A200Q082_MACCD</name>